<dbReference type="AlphaFoldDB" id="A0A3A8MJN9"/>
<gene>
    <name evidence="2" type="ORF">D7X12_38505</name>
</gene>
<evidence type="ECO:0000313" key="2">
    <source>
        <dbReference type="EMBL" id="RKH31439.1"/>
    </source>
</evidence>
<reference evidence="3" key="1">
    <citation type="submission" date="2018-09" db="EMBL/GenBank/DDBJ databases">
        <authorList>
            <person name="Livingstone P.G."/>
            <person name="Whitworth D.E."/>
        </authorList>
    </citation>
    <scope>NUCLEOTIDE SEQUENCE [LARGE SCALE GENOMIC DNA]</scope>
    <source>
        <strain evidence="3">CA040B</strain>
    </source>
</reference>
<accession>A0A3A8MJN9</accession>
<organism evidence="2 3">
    <name type="scientific">Corallococcus sicarius</name>
    <dbReference type="NCBI Taxonomy" id="2316726"/>
    <lineage>
        <taxon>Bacteria</taxon>
        <taxon>Pseudomonadati</taxon>
        <taxon>Myxococcota</taxon>
        <taxon>Myxococcia</taxon>
        <taxon>Myxococcales</taxon>
        <taxon>Cystobacterineae</taxon>
        <taxon>Myxococcaceae</taxon>
        <taxon>Corallococcus</taxon>
    </lineage>
</organism>
<sequence length="173" mass="16891">MALLGTGCFDPLYEDPDPLGEVTWAVCCVSGQVDTCPCDASDGCPSTFRACAAGTCAESLSQSCYSSDQDAGAAGTWDSGTSTGTDAGMVDAGMPMDGGISTDGGTGTDGGISTDAGPAPDAGTQPGDIGYAPCCDPANHQVTTCACPASGCSNPPFTPCASGRCALTGERCG</sequence>
<dbReference type="EMBL" id="RAWG01000455">
    <property type="protein sequence ID" value="RKH31439.1"/>
    <property type="molecule type" value="Genomic_DNA"/>
</dbReference>
<feature type="region of interest" description="Disordered" evidence="1">
    <location>
        <begin position="103"/>
        <end position="123"/>
    </location>
</feature>
<comment type="caution">
    <text evidence="2">The sequence shown here is derived from an EMBL/GenBank/DDBJ whole genome shotgun (WGS) entry which is preliminary data.</text>
</comment>
<keyword evidence="3" id="KW-1185">Reference proteome</keyword>
<evidence type="ECO:0000313" key="3">
    <source>
        <dbReference type="Proteomes" id="UP000273405"/>
    </source>
</evidence>
<dbReference type="Proteomes" id="UP000273405">
    <property type="component" value="Unassembled WGS sequence"/>
</dbReference>
<name>A0A3A8MJN9_9BACT</name>
<protein>
    <submittedName>
        <fullName evidence="2">Uncharacterized protein</fullName>
    </submittedName>
</protein>
<evidence type="ECO:0000256" key="1">
    <source>
        <dbReference type="SAM" id="MobiDB-lite"/>
    </source>
</evidence>
<proteinExistence type="predicted"/>